<evidence type="ECO:0000313" key="2">
    <source>
        <dbReference type="EMBL" id="KAK0582365.1"/>
    </source>
</evidence>
<dbReference type="AlphaFoldDB" id="A0AA39RZM3"/>
<sequence length="122" mass="13950">MEGERTSEISEMGGFSVVDSFGRTKEEEEQGLLETKQGRVIQAMQQQFERMFKVMGDVRDHLEKHDESITRLQGELRRGRQPAFVNDVYDGGEDTDDGQATIIGQDVNPRRQTRRGRFDGVD</sequence>
<feature type="region of interest" description="Disordered" evidence="1">
    <location>
        <begin position="1"/>
        <end position="34"/>
    </location>
</feature>
<proteinExistence type="predicted"/>
<gene>
    <name evidence="2" type="ORF">LWI29_024771</name>
</gene>
<keyword evidence="3" id="KW-1185">Reference proteome</keyword>
<reference evidence="2" key="2">
    <citation type="submission" date="2023-06" db="EMBL/GenBank/DDBJ databases">
        <authorList>
            <person name="Swenson N.G."/>
            <person name="Wegrzyn J.L."/>
            <person name="Mcevoy S.L."/>
        </authorList>
    </citation>
    <scope>NUCLEOTIDE SEQUENCE</scope>
    <source>
        <strain evidence="2">NS2018</strain>
        <tissue evidence="2">Leaf</tissue>
    </source>
</reference>
<comment type="caution">
    <text evidence="2">The sequence shown here is derived from an EMBL/GenBank/DDBJ whole genome shotgun (WGS) entry which is preliminary data.</text>
</comment>
<accession>A0AA39RZM3</accession>
<protein>
    <submittedName>
        <fullName evidence="2">Uncharacterized protein</fullName>
    </submittedName>
</protein>
<reference evidence="2" key="1">
    <citation type="journal article" date="2022" name="Plant J.">
        <title>Strategies of tolerance reflected in two North American maple genomes.</title>
        <authorList>
            <person name="McEvoy S.L."/>
            <person name="Sezen U.U."/>
            <person name="Trouern-Trend A."/>
            <person name="McMahon S.M."/>
            <person name="Schaberg P.G."/>
            <person name="Yang J."/>
            <person name="Wegrzyn J.L."/>
            <person name="Swenson N.G."/>
        </authorList>
    </citation>
    <scope>NUCLEOTIDE SEQUENCE</scope>
    <source>
        <strain evidence="2">NS2018</strain>
    </source>
</reference>
<evidence type="ECO:0000313" key="3">
    <source>
        <dbReference type="Proteomes" id="UP001168877"/>
    </source>
</evidence>
<feature type="region of interest" description="Disordered" evidence="1">
    <location>
        <begin position="83"/>
        <end position="122"/>
    </location>
</feature>
<dbReference type="Proteomes" id="UP001168877">
    <property type="component" value="Unassembled WGS sequence"/>
</dbReference>
<evidence type="ECO:0000256" key="1">
    <source>
        <dbReference type="SAM" id="MobiDB-lite"/>
    </source>
</evidence>
<organism evidence="2 3">
    <name type="scientific">Acer saccharum</name>
    <name type="common">Sugar maple</name>
    <dbReference type="NCBI Taxonomy" id="4024"/>
    <lineage>
        <taxon>Eukaryota</taxon>
        <taxon>Viridiplantae</taxon>
        <taxon>Streptophyta</taxon>
        <taxon>Embryophyta</taxon>
        <taxon>Tracheophyta</taxon>
        <taxon>Spermatophyta</taxon>
        <taxon>Magnoliopsida</taxon>
        <taxon>eudicotyledons</taxon>
        <taxon>Gunneridae</taxon>
        <taxon>Pentapetalae</taxon>
        <taxon>rosids</taxon>
        <taxon>malvids</taxon>
        <taxon>Sapindales</taxon>
        <taxon>Sapindaceae</taxon>
        <taxon>Hippocastanoideae</taxon>
        <taxon>Acereae</taxon>
        <taxon>Acer</taxon>
    </lineage>
</organism>
<name>A0AA39RZM3_ACESA</name>
<dbReference type="EMBL" id="JAUESC010000384">
    <property type="protein sequence ID" value="KAK0582365.1"/>
    <property type="molecule type" value="Genomic_DNA"/>
</dbReference>